<dbReference type="Proteomes" id="UP000515800">
    <property type="component" value="Chromosome"/>
</dbReference>
<evidence type="ECO:0000313" key="3">
    <source>
        <dbReference type="Proteomes" id="UP000515800"/>
    </source>
</evidence>
<evidence type="ECO:0000313" key="2">
    <source>
        <dbReference type="EMBL" id="QNN75127.1"/>
    </source>
</evidence>
<reference evidence="2 3" key="1">
    <citation type="submission" date="2020-08" db="EMBL/GenBank/DDBJ databases">
        <title>Genome sequence of Weissella diestrammenae KACC 16890T.</title>
        <authorList>
            <person name="Hyun D.-W."/>
            <person name="Bae J.-W."/>
        </authorList>
    </citation>
    <scope>NUCLEOTIDE SEQUENCE [LARGE SCALE GENOMIC DNA]</scope>
    <source>
        <strain evidence="2 3">KACC 16890</strain>
    </source>
</reference>
<dbReference type="SMART" id="SM00347">
    <property type="entry name" value="HTH_MARR"/>
    <property type="match status" value="1"/>
</dbReference>
<keyword evidence="3" id="KW-1185">Reference proteome</keyword>
<sequence length="204" mass="24095">MENQELFDQILRLTRQPSIWFTAMINNLGRDEFSRPDNSRRLLRILSTSAQPISAGTIADILAIRPASVTQLIKKLVTDEYVERIKDAHDARIVLVQITDLGRQYLEERDAEREDFERDLFSVFDAKEREQFTKSLVKLNEHVGSESFIKAMTQHMDPRQRQLFAHLQKNNRRMNVHMARGMQHARRHMGHDEPWHDFFNDNLK</sequence>
<dbReference type="Gene3D" id="1.10.10.10">
    <property type="entry name" value="Winged helix-like DNA-binding domain superfamily/Winged helix DNA-binding domain"/>
    <property type="match status" value="1"/>
</dbReference>
<dbReference type="InterPro" id="IPR039422">
    <property type="entry name" value="MarR/SlyA-like"/>
</dbReference>
<dbReference type="GO" id="GO:0003700">
    <property type="term" value="F:DNA-binding transcription factor activity"/>
    <property type="evidence" value="ECO:0007669"/>
    <property type="project" value="InterPro"/>
</dbReference>
<dbReference type="EMBL" id="CP060724">
    <property type="protein sequence ID" value="QNN75127.1"/>
    <property type="molecule type" value="Genomic_DNA"/>
</dbReference>
<dbReference type="Pfam" id="PF12802">
    <property type="entry name" value="MarR_2"/>
    <property type="match status" value="1"/>
</dbReference>
<organism evidence="2 3">
    <name type="scientific">Weissella diestrammenae</name>
    <dbReference type="NCBI Taxonomy" id="1162633"/>
    <lineage>
        <taxon>Bacteria</taxon>
        <taxon>Bacillati</taxon>
        <taxon>Bacillota</taxon>
        <taxon>Bacilli</taxon>
        <taxon>Lactobacillales</taxon>
        <taxon>Lactobacillaceae</taxon>
        <taxon>Weissella</taxon>
    </lineage>
</organism>
<evidence type="ECO:0000259" key="1">
    <source>
        <dbReference type="PROSITE" id="PS50995"/>
    </source>
</evidence>
<dbReference type="InterPro" id="IPR036390">
    <property type="entry name" value="WH_DNA-bd_sf"/>
</dbReference>
<dbReference type="SUPFAM" id="SSF46785">
    <property type="entry name" value="Winged helix' DNA-binding domain"/>
    <property type="match status" value="1"/>
</dbReference>
<feature type="domain" description="HTH marR-type" evidence="1">
    <location>
        <begin position="3"/>
        <end position="141"/>
    </location>
</feature>
<dbReference type="GO" id="GO:0006950">
    <property type="term" value="P:response to stress"/>
    <property type="evidence" value="ECO:0007669"/>
    <property type="project" value="TreeGrafter"/>
</dbReference>
<name>A0A7G9T4V2_9LACO</name>
<dbReference type="AlphaFoldDB" id="A0A7G9T4V2"/>
<dbReference type="KEGG" id="wdi:H9L19_07085"/>
<dbReference type="PANTHER" id="PTHR33164:SF43">
    <property type="entry name" value="HTH-TYPE TRANSCRIPTIONAL REPRESSOR YETL"/>
    <property type="match status" value="1"/>
</dbReference>
<dbReference type="RefSeq" id="WP_187528962.1">
    <property type="nucleotide sequence ID" value="NZ_CP060724.1"/>
</dbReference>
<dbReference type="PANTHER" id="PTHR33164">
    <property type="entry name" value="TRANSCRIPTIONAL REGULATOR, MARR FAMILY"/>
    <property type="match status" value="1"/>
</dbReference>
<proteinExistence type="predicted"/>
<dbReference type="InterPro" id="IPR036388">
    <property type="entry name" value="WH-like_DNA-bd_sf"/>
</dbReference>
<protein>
    <submittedName>
        <fullName evidence="2">MarR family transcriptional regulator</fullName>
    </submittedName>
</protein>
<accession>A0A7G9T4V2</accession>
<gene>
    <name evidence="2" type="ORF">H9L19_07085</name>
</gene>
<dbReference type="InterPro" id="IPR000835">
    <property type="entry name" value="HTH_MarR-typ"/>
</dbReference>
<dbReference type="PROSITE" id="PS50995">
    <property type="entry name" value="HTH_MARR_2"/>
    <property type="match status" value="1"/>
</dbReference>